<dbReference type="PANTHER" id="PTHR12304">
    <property type="entry name" value="INOSINE-URIDINE PREFERRING NUCLEOSIDE HYDROLASE"/>
    <property type="match status" value="1"/>
</dbReference>
<dbReference type="InterPro" id="IPR023186">
    <property type="entry name" value="IUNH"/>
</dbReference>
<sequence>MTQARKKIILDLDTGIDDTLALAYALGSPELDVIGVTGTFGNVVVEQGVRNDLALLDLFGRADVPVFEGLPHASTKDSFATLDISRFIHGDNGVGNVELSESERKAETVSAVDFLVESVRKYGDDLVIVPTGPLTNIAAAVEKDPEFASRAHIVFMGGALTVPGNVTRWSEANINQDPEAADLVLRTCADVTMVGLDVTLQTLLTTAETAVWRETGTEAGRILADMTDYYIRSYDVTAPHLGGCGLHDPLAVGVAVDPSLVTTLARNMKVDTEEPTRGRTIGDDERLNDPNKNACVAVAVDVDRFLGELMDRIGSTIAAAKQHGEGS</sequence>
<dbReference type="Proteomes" id="UP000058446">
    <property type="component" value="Chromosome"/>
</dbReference>
<dbReference type="Pfam" id="PF01156">
    <property type="entry name" value="IU_nuc_hydro"/>
    <property type="match status" value="1"/>
</dbReference>
<organism evidence="4 5">
    <name type="scientific">Corynebacterium lactis RW2-5</name>
    <dbReference type="NCBI Taxonomy" id="1408189"/>
    <lineage>
        <taxon>Bacteria</taxon>
        <taxon>Bacillati</taxon>
        <taxon>Actinomycetota</taxon>
        <taxon>Actinomycetes</taxon>
        <taxon>Mycobacteriales</taxon>
        <taxon>Corynebacteriaceae</taxon>
        <taxon>Corynebacterium</taxon>
    </lineage>
</organism>
<dbReference type="SUPFAM" id="SSF53590">
    <property type="entry name" value="Nucleoside hydrolase"/>
    <property type="match status" value="1"/>
</dbReference>
<keyword evidence="2" id="KW-0326">Glycosidase</keyword>
<evidence type="ECO:0000313" key="4">
    <source>
        <dbReference type="EMBL" id="ALA67951.1"/>
    </source>
</evidence>
<reference evidence="4 5" key="1">
    <citation type="submission" date="2013-10" db="EMBL/GenBank/DDBJ databases">
        <title>Complete genome sequence of Corynebacterium lactis DSM 45799(T), isolated from raw cow milk.</title>
        <authorList>
            <person name="Ruckert C."/>
            <person name="Albersmeier A."/>
            <person name="Lipski A."/>
            <person name="Kalinowski J."/>
        </authorList>
    </citation>
    <scope>NUCLEOTIDE SEQUENCE [LARGE SCALE GENOMIC DNA]</scope>
    <source>
        <strain evidence="4 5">RW2-5</strain>
    </source>
</reference>
<dbReference type="KEGG" id="clw:CLAC_09995"/>
<dbReference type="RefSeq" id="WP_053412761.1">
    <property type="nucleotide sequence ID" value="NZ_CP006841.1"/>
</dbReference>
<keyword evidence="5" id="KW-1185">Reference proteome</keyword>
<dbReference type="STRING" id="1408189.CLAC_09995"/>
<protein>
    <submittedName>
        <fullName evidence="4">Inosine-uridine nucleoside N-ribohydrolase</fullName>
    </submittedName>
</protein>
<dbReference type="InterPro" id="IPR001910">
    <property type="entry name" value="Inosine/uridine_hydrolase_dom"/>
</dbReference>
<dbReference type="Gene3D" id="3.90.245.10">
    <property type="entry name" value="Ribonucleoside hydrolase-like"/>
    <property type="match status" value="1"/>
</dbReference>
<dbReference type="OrthoDB" id="9797882at2"/>
<accession>A0A0K2H2K3</accession>
<dbReference type="AlphaFoldDB" id="A0A0K2H2K3"/>
<evidence type="ECO:0000259" key="3">
    <source>
        <dbReference type="Pfam" id="PF01156"/>
    </source>
</evidence>
<gene>
    <name evidence="4" type="ORF">CLAC_09995</name>
</gene>
<dbReference type="GO" id="GO:0008477">
    <property type="term" value="F:purine nucleosidase activity"/>
    <property type="evidence" value="ECO:0007669"/>
    <property type="project" value="TreeGrafter"/>
</dbReference>
<dbReference type="InterPro" id="IPR036452">
    <property type="entry name" value="Ribo_hydro-like"/>
</dbReference>
<dbReference type="PANTHER" id="PTHR12304:SF4">
    <property type="entry name" value="URIDINE NUCLEOSIDASE"/>
    <property type="match status" value="1"/>
</dbReference>
<evidence type="ECO:0000256" key="1">
    <source>
        <dbReference type="ARBA" id="ARBA00022801"/>
    </source>
</evidence>
<dbReference type="GO" id="GO:0006152">
    <property type="term" value="P:purine nucleoside catabolic process"/>
    <property type="evidence" value="ECO:0007669"/>
    <property type="project" value="TreeGrafter"/>
</dbReference>
<dbReference type="PATRIC" id="fig|1408189.4.peg.2008"/>
<feature type="domain" description="Inosine/uridine-preferring nucleoside hydrolase" evidence="3">
    <location>
        <begin position="8"/>
        <end position="306"/>
    </location>
</feature>
<evidence type="ECO:0000256" key="2">
    <source>
        <dbReference type="ARBA" id="ARBA00023295"/>
    </source>
</evidence>
<dbReference type="GO" id="GO:0005829">
    <property type="term" value="C:cytosol"/>
    <property type="evidence" value="ECO:0007669"/>
    <property type="project" value="TreeGrafter"/>
</dbReference>
<keyword evidence="1 4" id="KW-0378">Hydrolase</keyword>
<dbReference type="CDD" id="cd02650">
    <property type="entry name" value="nuc_hydro_CaPnhB"/>
    <property type="match status" value="1"/>
</dbReference>
<name>A0A0K2H2K3_9CORY</name>
<dbReference type="EMBL" id="CP006841">
    <property type="protein sequence ID" value="ALA67951.1"/>
    <property type="molecule type" value="Genomic_DNA"/>
</dbReference>
<proteinExistence type="predicted"/>
<evidence type="ECO:0000313" key="5">
    <source>
        <dbReference type="Proteomes" id="UP000058446"/>
    </source>
</evidence>